<gene>
    <name evidence="1" type="ORF">G9U52_00195</name>
</gene>
<evidence type="ECO:0000313" key="1">
    <source>
        <dbReference type="EMBL" id="NHN28242.1"/>
    </source>
</evidence>
<proteinExistence type="predicted"/>
<protein>
    <submittedName>
        <fullName evidence="1">Uncharacterized protein</fullName>
    </submittedName>
</protein>
<dbReference type="Proteomes" id="UP001165962">
    <property type="component" value="Unassembled WGS sequence"/>
</dbReference>
<sequence>MRNKTNFPIYWTYVDELIDYLQGTSKCFIFPYDFHGHVLVKGGFQHVVPSI</sequence>
<comment type="caution">
    <text evidence="1">The sequence shown here is derived from an EMBL/GenBank/DDBJ whole genome shotgun (WGS) entry which is preliminary data.</text>
</comment>
<dbReference type="RefSeq" id="WP_166144416.1">
    <property type="nucleotide sequence ID" value="NZ_JAAOIW010000001.1"/>
</dbReference>
<reference evidence="1" key="1">
    <citation type="submission" date="2020-03" db="EMBL/GenBank/DDBJ databases">
        <title>Draft sequencing of Paenibacilllus sp. S3N08.</title>
        <authorList>
            <person name="Kim D.-U."/>
        </authorList>
    </citation>
    <scope>NUCLEOTIDE SEQUENCE</scope>
    <source>
        <strain evidence="1">S3N08</strain>
    </source>
</reference>
<dbReference type="EMBL" id="JAAOIW010000001">
    <property type="protein sequence ID" value="NHN28242.1"/>
    <property type="molecule type" value="Genomic_DNA"/>
</dbReference>
<name>A0ABX0J004_9BACL</name>
<organism evidence="1 2">
    <name type="scientific">Paenibacillus agricola</name>
    <dbReference type="NCBI Taxonomy" id="2716264"/>
    <lineage>
        <taxon>Bacteria</taxon>
        <taxon>Bacillati</taxon>
        <taxon>Bacillota</taxon>
        <taxon>Bacilli</taxon>
        <taxon>Bacillales</taxon>
        <taxon>Paenibacillaceae</taxon>
        <taxon>Paenibacillus</taxon>
    </lineage>
</organism>
<accession>A0ABX0J004</accession>
<keyword evidence="2" id="KW-1185">Reference proteome</keyword>
<evidence type="ECO:0000313" key="2">
    <source>
        <dbReference type="Proteomes" id="UP001165962"/>
    </source>
</evidence>